<reference evidence="4" key="1">
    <citation type="journal article" date="2019" name="Int. J. Syst. Evol. Microbiol.">
        <title>The Global Catalogue of Microorganisms (GCM) 10K type strain sequencing project: providing services to taxonomists for standard genome sequencing and annotation.</title>
        <authorList>
            <consortium name="The Broad Institute Genomics Platform"/>
            <consortium name="The Broad Institute Genome Sequencing Center for Infectious Disease"/>
            <person name="Wu L."/>
            <person name="Ma J."/>
        </authorList>
    </citation>
    <scope>NUCLEOTIDE SEQUENCE [LARGE SCALE GENOMIC DNA]</scope>
    <source>
        <strain evidence="4">KCTC 23299</strain>
    </source>
</reference>
<proteinExistence type="predicted"/>
<feature type="transmembrane region" description="Helical" evidence="1">
    <location>
        <begin position="7"/>
        <end position="25"/>
    </location>
</feature>
<dbReference type="PANTHER" id="PTHR36834">
    <property type="entry name" value="MEMBRANE PROTEIN-RELATED"/>
    <property type="match status" value="1"/>
</dbReference>
<evidence type="ECO:0000313" key="4">
    <source>
        <dbReference type="Proteomes" id="UP001597511"/>
    </source>
</evidence>
<keyword evidence="1" id="KW-1133">Transmembrane helix</keyword>
<comment type="caution">
    <text evidence="3">The sequence shown here is derived from an EMBL/GenBank/DDBJ whole genome shotgun (WGS) entry which is preliminary data.</text>
</comment>
<dbReference type="Pfam" id="PF04892">
    <property type="entry name" value="VanZ"/>
    <property type="match status" value="1"/>
</dbReference>
<gene>
    <name evidence="3" type="ORF">ACFS6H_11340</name>
</gene>
<keyword evidence="1" id="KW-0472">Membrane</keyword>
<evidence type="ECO:0000256" key="1">
    <source>
        <dbReference type="SAM" id="Phobius"/>
    </source>
</evidence>
<feature type="transmembrane region" description="Helical" evidence="1">
    <location>
        <begin position="96"/>
        <end position="115"/>
    </location>
</feature>
<dbReference type="Proteomes" id="UP001597511">
    <property type="component" value="Unassembled WGS sequence"/>
</dbReference>
<organism evidence="3 4">
    <name type="scientific">Terrimonas rubra</name>
    <dbReference type="NCBI Taxonomy" id="1035890"/>
    <lineage>
        <taxon>Bacteria</taxon>
        <taxon>Pseudomonadati</taxon>
        <taxon>Bacteroidota</taxon>
        <taxon>Chitinophagia</taxon>
        <taxon>Chitinophagales</taxon>
        <taxon>Chitinophagaceae</taxon>
        <taxon>Terrimonas</taxon>
    </lineage>
</organism>
<feature type="domain" description="VanZ-like" evidence="2">
    <location>
        <begin position="13"/>
        <end position="144"/>
    </location>
</feature>
<protein>
    <submittedName>
        <fullName evidence="3">VanZ family protein</fullName>
    </submittedName>
</protein>
<evidence type="ECO:0000259" key="2">
    <source>
        <dbReference type="Pfam" id="PF04892"/>
    </source>
</evidence>
<dbReference type="PANTHER" id="PTHR36834:SF1">
    <property type="entry name" value="INTEGRAL MEMBRANE PROTEIN"/>
    <property type="match status" value="1"/>
</dbReference>
<dbReference type="InterPro" id="IPR006976">
    <property type="entry name" value="VanZ-like"/>
</dbReference>
<keyword evidence="4" id="KW-1185">Reference proteome</keyword>
<keyword evidence="1" id="KW-0812">Transmembrane</keyword>
<dbReference type="EMBL" id="JBHUOZ010000003">
    <property type="protein sequence ID" value="MFD2920308.1"/>
    <property type="molecule type" value="Genomic_DNA"/>
</dbReference>
<dbReference type="RefSeq" id="WP_386098409.1">
    <property type="nucleotide sequence ID" value="NZ_JBHUOZ010000003.1"/>
</dbReference>
<accession>A0ABW6A4Q0</accession>
<name>A0ABW6A4Q0_9BACT</name>
<sequence length="169" mass="19260">MKHLLQKAGWVLFIINMAVLCRFILFKNEPGTFRVQHQANNKRQMGMNTTPFASVKKIYYSNKSATYKFKNIAGNVLGFMPLGFLLPFLVFRRWGIILSIFAATFLSMGFEYIQLYTGCGVFDVDDIILNALGGIIGALFYGICQLARYLLSKKREINTVHFTQLATHQ</sequence>
<dbReference type="InterPro" id="IPR053150">
    <property type="entry name" value="Teicoplanin_resist-assoc"/>
</dbReference>
<feature type="transmembrane region" description="Helical" evidence="1">
    <location>
        <begin position="127"/>
        <end position="151"/>
    </location>
</feature>
<evidence type="ECO:0000313" key="3">
    <source>
        <dbReference type="EMBL" id="MFD2920308.1"/>
    </source>
</evidence>
<feature type="transmembrane region" description="Helical" evidence="1">
    <location>
        <begin position="72"/>
        <end position="91"/>
    </location>
</feature>